<comment type="caution">
    <text evidence="1">The sequence shown here is derived from an EMBL/GenBank/DDBJ whole genome shotgun (WGS) entry which is preliminary data.</text>
</comment>
<keyword evidence="2" id="KW-1185">Reference proteome</keyword>
<protein>
    <submittedName>
        <fullName evidence="1">Uncharacterized protein</fullName>
    </submittedName>
</protein>
<evidence type="ECO:0000313" key="2">
    <source>
        <dbReference type="Proteomes" id="UP000828048"/>
    </source>
</evidence>
<name>A0ACB7ZGZ5_9ERIC</name>
<accession>A0ACB7ZGZ5</accession>
<proteinExistence type="predicted"/>
<reference evidence="1 2" key="1">
    <citation type="journal article" date="2021" name="Hortic Res">
        <title>High-quality reference genome and annotation aids understanding of berry development for evergreen blueberry (Vaccinium darrowii).</title>
        <authorList>
            <person name="Yu J."/>
            <person name="Hulse-Kemp A.M."/>
            <person name="Babiker E."/>
            <person name="Staton M."/>
        </authorList>
    </citation>
    <scope>NUCLEOTIDE SEQUENCE [LARGE SCALE GENOMIC DNA]</scope>
    <source>
        <strain evidence="2">cv. NJ 8807/NJ 8810</strain>
        <tissue evidence="1">Young leaf</tissue>
    </source>
</reference>
<gene>
    <name evidence="1" type="ORF">Vadar_033259</name>
</gene>
<organism evidence="1 2">
    <name type="scientific">Vaccinium darrowii</name>
    <dbReference type="NCBI Taxonomy" id="229202"/>
    <lineage>
        <taxon>Eukaryota</taxon>
        <taxon>Viridiplantae</taxon>
        <taxon>Streptophyta</taxon>
        <taxon>Embryophyta</taxon>
        <taxon>Tracheophyta</taxon>
        <taxon>Spermatophyta</taxon>
        <taxon>Magnoliopsida</taxon>
        <taxon>eudicotyledons</taxon>
        <taxon>Gunneridae</taxon>
        <taxon>Pentapetalae</taxon>
        <taxon>asterids</taxon>
        <taxon>Ericales</taxon>
        <taxon>Ericaceae</taxon>
        <taxon>Vaccinioideae</taxon>
        <taxon>Vaccinieae</taxon>
        <taxon>Vaccinium</taxon>
    </lineage>
</organism>
<sequence>MRFCKSLSLSISLLISLHFITPSGHAATFNIINNCTYTVWAAALPGGGVRLDQGQTWTIDYQPAGGTKGRIWARTGCRFDGAGRGKCQTGDCGGVLECEVNGQPPNTLAEFAQNQFSNIDFFDISLVDGFNVPMEFSSTSSGCTRVIGCTADINGQCPNVLRAPGGYNNACTIFKTNELCCPEPGRCEPSNFSRFFKDRCPDAYSYILRMMRLASLRVLREPITGLCFVLQRDLLAV</sequence>
<evidence type="ECO:0000313" key="1">
    <source>
        <dbReference type="EMBL" id="KAH7864737.1"/>
    </source>
</evidence>
<dbReference type="EMBL" id="CM037162">
    <property type="protein sequence ID" value="KAH7864737.1"/>
    <property type="molecule type" value="Genomic_DNA"/>
</dbReference>
<dbReference type="Proteomes" id="UP000828048">
    <property type="component" value="Chromosome 12"/>
</dbReference>